<dbReference type="PANTHER" id="PTHR46173:SF1">
    <property type="entry name" value="CCA TRNA NUCLEOTIDYLTRANSFERASE 1, MITOCHONDRIAL"/>
    <property type="match status" value="1"/>
</dbReference>
<dbReference type="AlphaFoldDB" id="A0A1F6BEA5"/>
<dbReference type="EMBL" id="MFKE01000016">
    <property type="protein sequence ID" value="OGG35264.1"/>
    <property type="molecule type" value="Genomic_DNA"/>
</dbReference>
<dbReference type="Gene3D" id="3.30.460.10">
    <property type="entry name" value="Beta Polymerase, domain 2"/>
    <property type="match status" value="1"/>
</dbReference>
<dbReference type="Pfam" id="PF12627">
    <property type="entry name" value="PolyA_pol_RNAbd"/>
    <property type="match status" value="1"/>
</dbReference>
<dbReference type="GO" id="GO:0000049">
    <property type="term" value="F:tRNA binding"/>
    <property type="evidence" value="ECO:0007669"/>
    <property type="project" value="TreeGrafter"/>
</dbReference>
<keyword evidence="5" id="KW-0479">Metal-binding</keyword>
<dbReference type="STRING" id="1798401.A2363_02455"/>
<dbReference type="GO" id="GO:0000166">
    <property type="term" value="F:nucleotide binding"/>
    <property type="evidence" value="ECO:0007669"/>
    <property type="project" value="UniProtKB-KW"/>
</dbReference>
<keyword evidence="2 9" id="KW-0808">Transferase</keyword>
<accession>A0A1F6BEA5</accession>
<dbReference type="InterPro" id="IPR043519">
    <property type="entry name" value="NT_sf"/>
</dbReference>
<dbReference type="InterPro" id="IPR050264">
    <property type="entry name" value="Bact_CCA-adding_enz_type3_sf"/>
</dbReference>
<protein>
    <recommendedName>
        <fullName evidence="15">HD domain-containing protein</fullName>
    </recommendedName>
</protein>
<dbReference type="InterPro" id="IPR003607">
    <property type="entry name" value="HD/PDEase_dom"/>
</dbReference>
<evidence type="ECO:0000313" key="13">
    <source>
        <dbReference type="EMBL" id="OGG35264.1"/>
    </source>
</evidence>
<evidence type="ECO:0000256" key="6">
    <source>
        <dbReference type="ARBA" id="ARBA00022741"/>
    </source>
</evidence>
<evidence type="ECO:0008006" key="15">
    <source>
        <dbReference type="Google" id="ProtNLM"/>
    </source>
</evidence>
<dbReference type="PANTHER" id="PTHR46173">
    <property type="entry name" value="CCA TRNA NUCLEOTIDYLTRANSFERASE 1, MITOCHONDRIAL"/>
    <property type="match status" value="1"/>
</dbReference>
<feature type="domain" description="Poly A polymerase head" evidence="10">
    <location>
        <begin position="22"/>
        <end position="140"/>
    </location>
</feature>
<dbReference type="InterPro" id="IPR032810">
    <property type="entry name" value="CCA-adding_enz_C"/>
</dbReference>
<dbReference type="GO" id="GO:0046872">
    <property type="term" value="F:metal ion binding"/>
    <property type="evidence" value="ECO:0007669"/>
    <property type="project" value="UniProtKB-KW"/>
</dbReference>
<dbReference type="Proteomes" id="UP000176186">
    <property type="component" value="Unassembled WGS sequence"/>
</dbReference>
<evidence type="ECO:0000256" key="1">
    <source>
        <dbReference type="ARBA" id="ARBA00001946"/>
    </source>
</evidence>
<keyword evidence="3" id="KW-0819">tRNA processing</keyword>
<dbReference type="CDD" id="cd00077">
    <property type="entry name" value="HDc"/>
    <property type="match status" value="1"/>
</dbReference>
<evidence type="ECO:0000256" key="7">
    <source>
        <dbReference type="ARBA" id="ARBA00022842"/>
    </source>
</evidence>
<feature type="domain" description="tRNA nucleotidyltransferase/poly(A) polymerase RNA and SrmB- binding" evidence="11">
    <location>
        <begin position="167"/>
        <end position="229"/>
    </location>
</feature>
<reference evidence="13 14" key="1">
    <citation type="journal article" date="2016" name="Nat. Commun.">
        <title>Thousands of microbial genomes shed light on interconnected biogeochemical processes in an aquifer system.</title>
        <authorList>
            <person name="Anantharaman K."/>
            <person name="Brown C.T."/>
            <person name="Hug L.A."/>
            <person name="Sharon I."/>
            <person name="Castelle C.J."/>
            <person name="Probst A.J."/>
            <person name="Thomas B.C."/>
            <person name="Singh A."/>
            <person name="Wilkins M.J."/>
            <person name="Karaoz U."/>
            <person name="Brodie E.L."/>
            <person name="Williams K.H."/>
            <person name="Hubbard S.S."/>
            <person name="Banfield J.F."/>
        </authorList>
    </citation>
    <scope>NUCLEOTIDE SEQUENCE [LARGE SCALE GENOMIC DNA]</scope>
</reference>
<comment type="cofactor">
    <cofactor evidence="1">
        <name>Mg(2+)</name>
        <dbReference type="ChEBI" id="CHEBI:18420"/>
    </cofactor>
</comment>
<keyword evidence="8 9" id="KW-0694">RNA-binding</keyword>
<dbReference type="InterPro" id="IPR002646">
    <property type="entry name" value="PolA_pol_head_dom"/>
</dbReference>
<evidence type="ECO:0000259" key="12">
    <source>
        <dbReference type="Pfam" id="PF13735"/>
    </source>
</evidence>
<evidence type="ECO:0000256" key="2">
    <source>
        <dbReference type="ARBA" id="ARBA00022679"/>
    </source>
</evidence>
<evidence type="ECO:0000313" key="14">
    <source>
        <dbReference type="Proteomes" id="UP000176186"/>
    </source>
</evidence>
<evidence type="ECO:0000259" key="10">
    <source>
        <dbReference type="Pfam" id="PF01743"/>
    </source>
</evidence>
<name>A0A1F6BEA5_9BACT</name>
<comment type="caution">
    <text evidence="13">The sequence shown here is derived from an EMBL/GenBank/DDBJ whole genome shotgun (WGS) entry which is preliminary data.</text>
</comment>
<evidence type="ECO:0000256" key="4">
    <source>
        <dbReference type="ARBA" id="ARBA00022695"/>
    </source>
</evidence>
<keyword evidence="4" id="KW-0548">Nucleotidyltransferase</keyword>
<feature type="domain" description="CCA-adding enzyme C-terminal" evidence="12">
    <location>
        <begin position="299"/>
        <end position="435"/>
    </location>
</feature>
<evidence type="ECO:0000256" key="3">
    <source>
        <dbReference type="ARBA" id="ARBA00022694"/>
    </source>
</evidence>
<dbReference type="CDD" id="cd05398">
    <property type="entry name" value="NT_ClassII-CCAase"/>
    <property type="match status" value="1"/>
</dbReference>
<sequence>MIELPQSARTIIDSLKHAGLEAYAVGGSVRDLLMGRPTKGWDFTTSAKPEDLLNIFPDSFYDNQFGTVGIKMPDDIYEVTTYRSEKEYSDHRHPDNIEWGKTLTEDLSRRDFTINAIAYDGKTLTDPYHGQEDLKNKIIRAVGDPAKRIEEDALRQMRAVRIASELGFMIEPATLGAIKKNVHLIQDISVERVRDELLRILASPFAADGILLLKQTGLLKIILPELDAAFAIGQKSPARHHIYDVGTHSVMALKHCTSKDPVVRLATLLHDIGKVPTYKVDEKGIITFYNHEMVSTKLTKAIVNRLRFSRKQIEKILTLIRWHQFTVDERQTDNALRRFIRHVGRENLTDMLALRTGDRLGGGAAETSWRMELFKKRLEEVQKQPFTVADLKINGFDVMKTLKIKPGPEVGKVLSDLFAEVEAGKLKNEREELLARLKQFPLN</sequence>
<dbReference type="Gene3D" id="1.10.3090.10">
    <property type="entry name" value="cca-adding enzyme, domain 2"/>
    <property type="match status" value="1"/>
</dbReference>
<dbReference type="GO" id="GO:0008033">
    <property type="term" value="P:tRNA processing"/>
    <property type="evidence" value="ECO:0007669"/>
    <property type="project" value="UniProtKB-KW"/>
</dbReference>
<dbReference type="GO" id="GO:0016779">
    <property type="term" value="F:nucleotidyltransferase activity"/>
    <property type="evidence" value="ECO:0007669"/>
    <property type="project" value="UniProtKB-KW"/>
</dbReference>
<keyword evidence="7" id="KW-0460">Magnesium</keyword>
<comment type="similarity">
    <text evidence="9">Belongs to the tRNA nucleotidyltransferase/poly(A) polymerase family.</text>
</comment>
<evidence type="ECO:0000256" key="5">
    <source>
        <dbReference type="ARBA" id="ARBA00022723"/>
    </source>
</evidence>
<evidence type="ECO:0000259" key="11">
    <source>
        <dbReference type="Pfam" id="PF12627"/>
    </source>
</evidence>
<proteinExistence type="inferred from homology"/>
<evidence type="ECO:0000256" key="9">
    <source>
        <dbReference type="RuleBase" id="RU003953"/>
    </source>
</evidence>
<organism evidence="13 14">
    <name type="scientific">Candidatus Gottesmanbacteria bacterium RIFOXYB1_FULL_47_11</name>
    <dbReference type="NCBI Taxonomy" id="1798401"/>
    <lineage>
        <taxon>Bacteria</taxon>
        <taxon>Candidatus Gottesmaniibacteriota</taxon>
    </lineage>
</organism>
<dbReference type="InterPro" id="IPR032828">
    <property type="entry name" value="PolyA_RNA-bd"/>
</dbReference>
<dbReference type="Pfam" id="PF01743">
    <property type="entry name" value="PolyA_pol"/>
    <property type="match status" value="1"/>
</dbReference>
<gene>
    <name evidence="13" type="ORF">A2363_02455</name>
</gene>
<dbReference type="Gene3D" id="1.10.246.80">
    <property type="match status" value="1"/>
</dbReference>
<keyword evidence="6" id="KW-0547">Nucleotide-binding</keyword>
<dbReference type="SUPFAM" id="SSF81891">
    <property type="entry name" value="Poly A polymerase C-terminal region-like"/>
    <property type="match status" value="1"/>
</dbReference>
<dbReference type="SUPFAM" id="SSF81301">
    <property type="entry name" value="Nucleotidyltransferase"/>
    <property type="match status" value="1"/>
</dbReference>
<evidence type="ECO:0000256" key="8">
    <source>
        <dbReference type="ARBA" id="ARBA00022884"/>
    </source>
</evidence>
<dbReference type="Pfam" id="PF13735">
    <property type="entry name" value="tRNA_NucTran2_2"/>
    <property type="match status" value="1"/>
</dbReference>